<dbReference type="EMBL" id="JAHZUY010000008">
    <property type="protein sequence ID" value="MBW8268929.1"/>
    <property type="molecule type" value="Genomic_DNA"/>
</dbReference>
<evidence type="ECO:0000313" key="2">
    <source>
        <dbReference type="EMBL" id="MBW8268929.1"/>
    </source>
</evidence>
<feature type="domain" description="CinA C-terminal" evidence="1">
    <location>
        <begin position="9"/>
        <end position="159"/>
    </location>
</feature>
<evidence type="ECO:0000313" key="3">
    <source>
        <dbReference type="Proteomes" id="UP001519924"/>
    </source>
</evidence>
<evidence type="ECO:0000259" key="1">
    <source>
        <dbReference type="Pfam" id="PF02464"/>
    </source>
</evidence>
<reference evidence="2 3" key="1">
    <citation type="submission" date="2021-08" db="EMBL/GenBank/DDBJ databases">
        <title>Caldovatus sediminis gen. nov., sp. nov., a moderately thermophilic bacterium isolated from a hot spring.</title>
        <authorList>
            <person name="Hu C.-J."/>
            <person name="Li W.-J."/>
            <person name="Xian W.-D."/>
        </authorList>
    </citation>
    <scope>NUCLEOTIDE SEQUENCE [LARGE SCALE GENOMIC DNA]</scope>
    <source>
        <strain evidence="2 3">SYSU G05006</strain>
    </source>
</reference>
<gene>
    <name evidence="2" type="ORF">K1J50_05460</name>
</gene>
<dbReference type="InterPro" id="IPR008136">
    <property type="entry name" value="CinA_C"/>
</dbReference>
<dbReference type="RefSeq" id="WP_220116497.1">
    <property type="nucleotide sequence ID" value="NZ_JAHZUY010000008.1"/>
</dbReference>
<name>A0ABS7F009_9PROT</name>
<dbReference type="SUPFAM" id="SSF142433">
    <property type="entry name" value="CinA-like"/>
    <property type="match status" value="1"/>
</dbReference>
<comment type="caution">
    <text evidence="2">The sequence shown here is derived from an EMBL/GenBank/DDBJ whole genome shotgun (WGS) entry which is preliminary data.</text>
</comment>
<proteinExistence type="predicted"/>
<dbReference type="NCBIfam" id="TIGR00199">
    <property type="entry name" value="PncC_domain"/>
    <property type="match status" value="1"/>
</dbReference>
<dbReference type="Pfam" id="PF02464">
    <property type="entry name" value="CinA"/>
    <property type="match status" value="1"/>
</dbReference>
<organism evidence="2 3">
    <name type="scientific">Caldovatus aquaticus</name>
    <dbReference type="NCBI Taxonomy" id="2865671"/>
    <lineage>
        <taxon>Bacteria</taxon>
        <taxon>Pseudomonadati</taxon>
        <taxon>Pseudomonadota</taxon>
        <taxon>Alphaproteobacteria</taxon>
        <taxon>Acetobacterales</taxon>
        <taxon>Roseomonadaceae</taxon>
        <taxon>Caldovatus</taxon>
    </lineage>
</organism>
<dbReference type="Proteomes" id="UP001519924">
    <property type="component" value="Unassembled WGS sequence"/>
</dbReference>
<keyword evidence="3" id="KW-1185">Reference proteome</keyword>
<sequence length="167" mass="16975">METLLPRAAKAAMLLRARGETLAVAESSTGGLIAAALLAQPGASAYFRGGGVIYTRQARAGLLGIGDADLAGFRPATERYAALLAERVRERIAGSLWGLGETGAAGPEGNRYGDAAGHCCIAVAGPDGTRAITLASGSADREANMRRFAAAALDLLIEALEAAPPRA</sequence>
<accession>A0ABS7F009</accession>
<protein>
    <submittedName>
        <fullName evidence="2">CinA family protein</fullName>
    </submittedName>
</protein>
<dbReference type="InterPro" id="IPR036653">
    <property type="entry name" value="CinA-like_C"/>
</dbReference>
<dbReference type="Gene3D" id="3.90.950.20">
    <property type="entry name" value="CinA-like"/>
    <property type="match status" value="1"/>
</dbReference>